<dbReference type="Gene3D" id="3.30.70.1230">
    <property type="entry name" value="Nucleotide cyclase"/>
    <property type="match status" value="1"/>
</dbReference>
<proteinExistence type="predicted"/>
<comment type="caution">
    <text evidence="2">The sequence shown here is derived from an EMBL/GenBank/DDBJ whole genome shotgun (WGS) entry which is preliminary data.</text>
</comment>
<dbReference type="GO" id="GO:0035556">
    <property type="term" value="P:intracellular signal transduction"/>
    <property type="evidence" value="ECO:0007669"/>
    <property type="project" value="InterPro"/>
</dbReference>
<dbReference type="NCBIfam" id="TIGR04510">
    <property type="entry name" value="mod_pep_cyc"/>
    <property type="match status" value="1"/>
</dbReference>
<protein>
    <recommendedName>
        <fullName evidence="4">Peptide modification system cyclase</fullName>
    </recommendedName>
</protein>
<keyword evidence="3" id="KW-1185">Reference proteome</keyword>
<gene>
    <name evidence="2" type="ORF">ABB27_04255</name>
</gene>
<dbReference type="GO" id="GO:0004016">
    <property type="term" value="F:adenylate cyclase activity"/>
    <property type="evidence" value="ECO:0007669"/>
    <property type="project" value="UniProtKB-ARBA"/>
</dbReference>
<organism evidence="2 3">
    <name type="scientific">Stenotrophomonas terrae</name>
    <dbReference type="NCBI Taxonomy" id="405446"/>
    <lineage>
        <taxon>Bacteria</taxon>
        <taxon>Pseudomonadati</taxon>
        <taxon>Pseudomonadota</taxon>
        <taxon>Gammaproteobacteria</taxon>
        <taxon>Lysobacterales</taxon>
        <taxon>Lysobacteraceae</taxon>
        <taxon>Stenotrophomonas</taxon>
    </lineage>
</organism>
<dbReference type="SUPFAM" id="SSF55073">
    <property type="entry name" value="Nucleotide cyclase"/>
    <property type="match status" value="1"/>
</dbReference>
<name>A0A0R0CZH5_9GAMM</name>
<dbReference type="InterPro" id="IPR011990">
    <property type="entry name" value="TPR-like_helical_dom_sf"/>
</dbReference>
<dbReference type="AlphaFoldDB" id="A0A0R0CZH5"/>
<dbReference type="PATRIC" id="fig|405446.3.peg.77"/>
<evidence type="ECO:0008006" key="4">
    <source>
        <dbReference type="Google" id="ProtNLM"/>
    </source>
</evidence>
<dbReference type="InterPro" id="IPR029787">
    <property type="entry name" value="Nucleotide_cyclase"/>
</dbReference>
<dbReference type="CDD" id="cd07302">
    <property type="entry name" value="CHD"/>
    <property type="match status" value="1"/>
</dbReference>
<dbReference type="EMBL" id="LDJJ01000010">
    <property type="protein sequence ID" value="KRG70771.1"/>
    <property type="molecule type" value="Genomic_DNA"/>
</dbReference>
<feature type="transmembrane region" description="Helical" evidence="1">
    <location>
        <begin position="222"/>
        <end position="242"/>
    </location>
</feature>
<dbReference type="SUPFAM" id="SSF48452">
    <property type="entry name" value="TPR-like"/>
    <property type="match status" value="1"/>
</dbReference>
<dbReference type="InterPro" id="IPR001054">
    <property type="entry name" value="A/G_cyclase"/>
</dbReference>
<dbReference type="Gene3D" id="1.25.40.10">
    <property type="entry name" value="Tetratricopeptide repeat domain"/>
    <property type="match status" value="2"/>
</dbReference>
<evidence type="ECO:0000256" key="1">
    <source>
        <dbReference type="SAM" id="Phobius"/>
    </source>
</evidence>
<dbReference type="InterPro" id="IPR030966">
    <property type="entry name" value="Mod_pep_cyc"/>
</dbReference>
<dbReference type="OrthoDB" id="5928393at2"/>
<evidence type="ECO:0000313" key="2">
    <source>
        <dbReference type="EMBL" id="KRG70771.1"/>
    </source>
</evidence>
<keyword evidence="1" id="KW-0812">Transmembrane</keyword>
<dbReference type="RefSeq" id="WP_057626984.1">
    <property type="nucleotide sequence ID" value="NZ_LDJJ01000010.1"/>
</dbReference>
<evidence type="ECO:0000313" key="3">
    <source>
        <dbReference type="Proteomes" id="UP000051863"/>
    </source>
</evidence>
<dbReference type="Proteomes" id="UP000051863">
    <property type="component" value="Unassembled WGS sequence"/>
</dbReference>
<reference evidence="2 3" key="1">
    <citation type="submission" date="2015-05" db="EMBL/GenBank/DDBJ databases">
        <title>Genome sequencing and analysis of members of genus Stenotrophomonas.</title>
        <authorList>
            <person name="Patil P.P."/>
            <person name="Midha S."/>
            <person name="Patil P.B."/>
        </authorList>
    </citation>
    <scope>NUCLEOTIDE SEQUENCE [LARGE SCALE GENOMIC DNA]</scope>
    <source>
        <strain evidence="2 3">DSM 18941</strain>
    </source>
</reference>
<keyword evidence="1" id="KW-1133">Transmembrane helix</keyword>
<keyword evidence="1" id="KW-0472">Membrane</keyword>
<sequence>MTNETDALSSDRQLKTLVLTDLCDSVALTARIGDAAAAELFRTLDVRALQLLQRWKGQLIDRSDGMFLLFDVPAQGLGFALDYLDALAEIGKQRELPLQARVGIHVGDVLFWRNDEDAVAAGAKPLDVEGVAKPTAARLMALARPNQILLSAVAEALLRPSQRELGERGAHLQWKSHGRWYFKGLPTLQEVFEVGVAGNAPLRMPARSNKAWRRLPLWRRPVALVAELLLVVAVGAMAWILVRPEPAIAFAERDWVVLGDVNNLTDNQLLGDGLNRAFRIGLEQSRYVNILSELKARDTLTRMLLPEGSAIDRVTASGIAVREGARAVLIPVVRESSGKLQVSVDVVEPESGRVVYTVHSSGIGTSTVLQSMDDVIGQLRGRLGEALADVEKSSAPLPKVATANLDALHAYAAAQAAYASGEAEKSIQYFDVATRVDSGFAMARLGKMRALVNLGRYEEARHELESAAEFRSRLTTREALYMDAWSADLLSGSDSEAFQAWAVLAELYPDHQGASVNAAAAALLLGRYTEAAKFASRADIPQSGQRGGVLRLLGRIRLAQDQVDAALLLLRDPDALPAAGMSRYLVTAMAASGDKNGAHEVLRLLPTGDPGLKLDAAALALDQGRNADALSISEAAAAACPGSSFMCDFMHVAGLVTKAAAGSCASSREVGRILDRVVQGRGDGDAGDASGRRFLAGAAIYAAQRMGSGINVTEKLPLLKRAARESNDASALRIIELVEINQLRMSGDAAGAVARLQPLVNGEELFQVHSLLAQAYADAGDKGGQQREASWMQKHRGRAYAEWIGSAPLQALNVRDSLGTPLAGGCLRPTAEKSILR</sequence>
<accession>A0A0R0CZH5</accession>
<dbReference type="GO" id="GO:0009190">
    <property type="term" value="P:cyclic nucleotide biosynthetic process"/>
    <property type="evidence" value="ECO:0007669"/>
    <property type="project" value="InterPro"/>
</dbReference>